<dbReference type="Gene3D" id="3.20.20.450">
    <property type="entry name" value="EAL domain"/>
    <property type="match status" value="1"/>
</dbReference>
<dbReference type="Gene3D" id="3.30.450.20">
    <property type="entry name" value="PAS domain"/>
    <property type="match status" value="3"/>
</dbReference>
<organism evidence="5 6">
    <name type="scientific">Desulfobaculum xiamenense</name>
    <dbReference type="NCBI Taxonomy" id="995050"/>
    <lineage>
        <taxon>Bacteria</taxon>
        <taxon>Pseudomonadati</taxon>
        <taxon>Thermodesulfobacteriota</taxon>
        <taxon>Desulfovibrionia</taxon>
        <taxon>Desulfovibrionales</taxon>
        <taxon>Desulfovibrionaceae</taxon>
        <taxon>Desulfobaculum</taxon>
    </lineage>
</organism>
<sequence>MHPALAAVGVLVVVLVFTIATSFIERCAFNRHEKSFNSQQRTQTTLARHGLTERIESLRRGFASLVPPGHAHSDATPALRDHLRQFLVATPFVHSVGFFASQAGPTIEETANTPEGTSASALARDWAHKYWANTLEATTQPFVPPFVLCESRQLFGLLQPVGPQAHPEGIVVMVCDLAAFTEPFIAPLRSGQYGAGFLLDDNGNVVFDHETAIIGSNIFDGMHASFPDLQRVDRRLVSEPSGTDAYTFTLERGGKTARKLIAWDSLPFGQRRLVIALSAPDQEIATILADLHNQQALAWGSLIAGLVAVALLMAHKNADRQNRKARKRLASIIENLPDATFVVDATGRVLAWNRAIEDMTGVLKEDMLGRGDHAYAVPFYGKRRPILLDYLHSDVPIDAQDYAHIERDGNVLRCELHVPQLGGERGAHLWITASPLVDDNGDIIGAIESIRDITDRREAELRLERSEERYALAVAGANDGIWDWDVDTDTVYFSPRWKAIIGYEDHEIGNDVAEWHRRIHPDDKGRVLAANERVIHGEPNCFEVEYRLRHKDGSYRWVLGRGTGARDASGRIRRLAGAHTDITVRKHNENVNSVLFRISNAVSTTRDLDDLFASIHATLREYIYADNLIIALIDEERDRLHFRYLHDEVEKHLDALEGISHDDIGGMNMAVLREGRPLLLHREDQLAVDVIGTPSAVWLGVPLRVDGKVIGVMSTQDYADPHRFSQLDIDLMVSVSEQAAMAIERKRNEEALARLALHDPLTGLPNRNLFNDRLDRAYQRARRSDAHQFAVLLFDLDRFKNVNDSHGHQTGDKLLEAVAERLKPVLRTTDTMARLGGDEFAVLLEEFNSPREVIRIVTRIQRELERPLRVDATELAISASIGIVLRGKDYSCPRDILRDADIAMYEAKAAGKGTFSVFNEEMHARTVEILSIETDLRRALRERELTVHYQPLYRASNLELVGFEALARWRHPQRGMLLPGRFIEIAEDCGLVGQVDRFVMQRACADMARLISAGLIAGDVSVSVNISASQLRSSDLARHVGDTLTGSGLPGHRLNLELTETTAMKDPAASLAMFRRIKALGVGLMLDDFGTGHSSMSYLQRLPIDVIKIDRTFTTNICSNCENKGIVRAMTALAATMGIRVIAEGVETEPQLETLRSLGCDVVQGYLIAHPMEIDDLLAMLAKSAMRGSSVESTVIRN</sequence>
<dbReference type="SMART" id="SM00052">
    <property type="entry name" value="EAL"/>
    <property type="match status" value="1"/>
</dbReference>
<gene>
    <name evidence="5" type="ORF">GGQ74_003016</name>
</gene>
<dbReference type="NCBIfam" id="TIGR00229">
    <property type="entry name" value="sensory_box"/>
    <property type="match status" value="2"/>
</dbReference>
<dbReference type="EMBL" id="JAATJA010000004">
    <property type="protein sequence ID" value="NJB69319.1"/>
    <property type="molecule type" value="Genomic_DNA"/>
</dbReference>
<dbReference type="Pfam" id="PF08447">
    <property type="entry name" value="PAS_3"/>
    <property type="match status" value="1"/>
</dbReference>
<dbReference type="CDD" id="cd18774">
    <property type="entry name" value="PDC2_HK_sensor"/>
    <property type="match status" value="1"/>
</dbReference>
<dbReference type="Pfam" id="PF01590">
    <property type="entry name" value="GAF"/>
    <property type="match status" value="1"/>
</dbReference>
<dbReference type="InterPro" id="IPR013656">
    <property type="entry name" value="PAS_4"/>
</dbReference>
<dbReference type="PROSITE" id="PS50883">
    <property type="entry name" value="EAL"/>
    <property type="match status" value="1"/>
</dbReference>
<dbReference type="CDD" id="cd00130">
    <property type="entry name" value="PAS"/>
    <property type="match status" value="2"/>
</dbReference>
<feature type="domain" description="GGDEF" evidence="4">
    <location>
        <begin position="787"/>
        <end position="920"/>
    </location>
</feature>
<dbReference type="SUPFAM" id="SSF55785">
    <property type="entry name" value="PYP-like sensor domain (PAS domain)"/>
    <property type="match status" value="2"/>
</dbReference>
<dbReference type="Gene3D" id="3.30.70.270">
    <property type="match status" value="1"/>
</dbReference>
<dbReference type="InterPro" id="IPR001633">
    <property type="entry name" value="EAL_dom"/>
</dbReference>
<keyword evidence="6" id="KW-1185">Reference proteome</keyword>
<dbReference type="Pfam" id="PF00563">
    <property type="entry name" value="EAL"/>
    <property type="match status" value="1"/>
</dbReference>
<accession>A0A846QXG9</accession>
<dbReference type="InterPro" id="IPR003018">
    <property type="entry name" value="GAF"/>
</dbReference>
<dbReference type="InterPro" id="IPR052155">
    <property type="entry name" value="Biofilm_reg_signaling"/>
</dbReference>
<evidence type="ECO:0000259" key="1">
    <source>
        <dbReference type="PROSITE" id="PS50112"/>
    </source>
</evidence>
<dbReference type="PANTHER" id="PTHR44757">
    <property type="entry name" value="DIGUANYLATE CYCLASE DGCP"/>
    <property type="match status" value="1"/>
</dbReference>
<dbReference type="InterPro" id="IPR000014">
    <property type="entry name" value="PAS"/>
</dbReference>
<dbReference type="SMART" id="SM00091">
    <property type="entry name" value="PAS"/>
    <property type="match status" value="2"/>
</dbReference>
<dbReference type="CDD" id="cd01948">
    <property type="entry name" value="EAL"/>
    <property type="match status" value="1"/>
</dbReference>
<dbReference type="PROSITE" id="PS50112">
    <property type="entry name" value="PAS"/>
    <property type="match status" value="2"/>
</dbReference>
<dbReference type="AlphaFoldDB" id="A0A846QXG9"/>
<dbReference type="SMART" id="SM00267">
    <property type="entry name" value="GGDEF"/>
    <property type="match status" value="1"/>
</dbReference>
<feature type="domain" description="PAC" evidence="2">
    <location>
        <begin position="412"/>
        <end position="465"/>
    </location>
</feature>
<comment type="caution">
    <text evidence="5">The sequence shown here is derived from an EMBL/GenBank/DDBJ whole genome shotgun (WGS) entry which is preliminary data.</text>
</comment>
<evidence type="ECO:0000259" key="2">
    <source>
        <dbReference type="PROSITE" id="PS50113"/>
    </source>
</evidence>
<evidence type="ECO:0000313" key="5">
    <source>
        <dbReference type="EMBL" id="NJB69319.1"/>
    </source>
</evidence>
<dbReference type="Proteomes" id="UP000580856">
    <property type="component" value="Unassembled WGS sequence"/>
</dbReference>
<protein>
    <submittedName>
        <fullName evidence="5">Diguanylate cyclase (GGDEF)-like protein/PAS domain S-box-containing protein</fullName>
    </submittedName>
</protein>
<dbReference type="InterPro" id="IPR029787">
    <property type="entry name" value="Nucleotide_cyclase"/>
</dbReference>
<dbReference type="GO" id="GO:0003824">
    <property type="term" value="F:catalytic activity"/>
    <property type="evidence" value="ECO:0007669"/>
    <property type="project" value="UniProtKB-ARBA"/>
</dbReference>
<dbReference type="InterPro" id="IPR035919">
    <property type="entry name" value="EAL_sf"/>
</dbReference>
<dbReference type="PROSITE" id="PS50887">
    <property type="entry name" value="GGDEF"/>
    <property type="match status" value="1"/>
</dbReference>
<proteinExistence type="predicted"/>
<dbReference type="SUPFAM" id="SSF141868">
    <property type="entry name" value="EAL domain-like"/>
    <property type="match status" value="1"/>
</dbReference>
<dbReference type="SUPFAM" id="SSF55073">
    <property type="entry name" value="Nucleotide cyclase"/>
    <property type="match status" value="1"/>
</dbReference>
<dbReference type="FunFam" id="3.30.70.270:FF:000001">
    <property type="entry name" value="Diguanylate cyclase domain protein"/>
    <property type="match status" value="1"/>
</dbReference>
<feature type="domain" description="PAS" evidence="1">
    <location>
        <begin position="325"/>
        <end position="394"/>
    </location>
</feature>
<dbReference type="SMART" id="SM00065">
    <property type="entry name" value="GAF"/>
    <property type="match status" value="1"/>
</dbReference>
<evidence type="ECO:0000259" key="3">
    <source>
        <dbReference type="PROSITE" id="PS50883"/>
    </source>
</evidence>
<dbReference type="Gene3D" id="3.30.450.40">
    <property type="match status" value="1"/>
</dbReference>
<dbReference type="NCBIfam" id="TIGR00254">
    <property type="entry name" value="GGDEF"/>
    <property type="match status" value="1"/>
</dbReference>
<feature type="domain" description="EAL" evidence="3">
    <location>
        <begin position="929"/>
        <end position="1185"/>
    </location>
</feature>
<dbReference type="Pfam" id="PF00990">
    <property type="entry name" value="GGDEF"/>
    <property type="match status" value="1"/>
</dbReference>
<dbReference type="InterPro" id="IPR035965">
    <property type="entry name" value="PAS-like_dom_sf"/>
</dbReference>
<dbReference type="Pfam" id="PF08448">
    <property type="entry name" value="PAS_4"/>
    <property type="match status" value="1"/>
</dbReference>
<dbReference type="PANTHER" id="PTHR44757:SF2">
    <property type="entry name" value="BIOFILM ARCHITECTURE MAINTENANCE PROTEIN MBAA"/>
    <property type="match status" value="1"/>
</dbReference>
<evidence type="ECO:0000313" key="6">
    <source>
        <dbReference type="Proteomes" id="UP000580856"/>
    </source>
</evidence>
<evidence type="ECO:0000259" key="4">
    <source>
        <dbReference type="PROSITE" id="PS50887"/>
    </source>
</evidence>
<dbReference type="SMART" id="SM00086">
    <property type="entry name" value="PAC"/>
    <property type="match status" value="2"/>
</dbReference>
<dbReference type="InterPro" id="IPR000700">
    <property type="entry name" value="PAS-assoc_C"/>
</dbReference>
<dbReference type="RefSeq" id="WP_167942400.1">
    <property type="nucleotide sequence ID" value="NZ_JAATJA010000004.1"/>
</dbReference>
<reference evidence="5 6" key="1">
    <citation type="submission" date="2020-03" db="EMBL/GenBank/DDBJ databases">
        <title>Genomic Encyclopedia of Type Strains, Phase IV (KMG-IV): sequencing the most valuable type-strain genomes for metagenomic binning, comparative biology and taxonomic classification.</title>
        <authorList>
            <person name="Goeker M."/>
        </authorList>
    </citation>
    <scope>NUCLEOTIDE SEQUENCE [LARGE SCALE GENOMIC DNA]</scope>
    <source>
        <strain evidence="5 6">DSM 24233</strain>
    </source>
</reference>
<name>A0A846QXG9_9BACT</name>
<dbReference type="InterPro" id="IPR013655">
    <property type="entry name" value="PAS_fold_3"/>
</dbReference>
<dbReference type="InterPro" id="IPR000160">
    <property type="entry name" value="GGDEF_dom"/>
</dbReference>
<dbReference type="PROSITE" id="PS50113">
    <property type="entry name" value="PAC"/>
    <property type="match status" value="2"/>
</dbReference>
<dbReference type="InterPro" id="IPR029016">
    <property type="entry name" value="GAF-like_dom_sf"/>
</dbReference>
<dbReference type="InterPro" id="IPR043128">
    <property type="entry name" value="Rev_trsase/Diguanyl_cyclase"/>
</dbReference>
<feature type="domain" description="PAC" evidence="2">
    <location>
        <begin position="542"/>
        <end position="594"/>
    </location>
</feature>
<dbReference type="InterPro" id="IPR001610">
    <property type="entry name" value="PAC"/>
</dbReference>
<dbReference type="SUPFAM" id="SSF55781">
    <property type="entry name" value="GAF domain-like"/>
    <property type="match status" value="1"/>
</dbReference>
<feature type="domain" description="PAS" evidence="1">
    <location>
        <begin position="466"/>
        <end position="538"/>
    </location>
</feature>
<dbReference type="CDD" id="cd01949">
    <property type="entry name" value="GGDEF"/>
    <property type="match status" value="1"/>
</dbReference>
<dbReference type="FunFam" id="3.30.450.20:FF:000099">
    <property type="entry name" value="Sensory box sensor histidine kinase"/>
    <property type="match status" value="1"/>
</dbReference>